<evidence type="ECO:0000256" key="3">
    <source>
        <dbReference type="ARBA" id="ARBA00006247"/>
    </source>
</evidence>
<keyword evidence="6" id="KW-0862">Zinc</keyword>
<dbReference type="EMBL" id="LAZR01016923">
    <property type="protein sequence ID" value="KKM02463.1"/>
    <property type="molecule type" value="Genomic_DNA"/>
</dbReference>
<dbReference type="PANTHER" id="PTHR43808">
    <property type="entry name" value="ACETYLORNITHINE DEACETYLASE"/>
    <property type="match status" value="1"/>
</dbReference>
<dbReference type="SUPFAM" id="SSF53187">
    <property type="entry name" value="Zn-dependent exopeptidases"/>
    <property type="match status" value="1"/>
</dbReference>
<evidence type="ECO:0000256" key="7">
    <source>
        <dbReference type="ARBA" id="ARBA00023285"/>
    </source>
</evidence>
<comment type="cofactor">
    <cofactor evidence="1">
        <name>Co(2+)</name>
        <dbReference type="ChEBI" id="CHEBI:48828"/>
    </cofactor>
</comment>
<organism evidence="9">
    <name type="scientific">marine sediment metagenome</name>
    <dbReference type="NCBI Taxonomy" id="412755"/>
    <lineage>
        <taxon>unclassified sequences</taxon>
        <taxon>metagenomes</taxon>
        <taxon>ecological metagenomes</taxon>
    </lineage>
</organism>
<evidence type="ECO:0000259" key="8">
    <source>
        <dbReference type="Pfam" id="PF07687"/>
    </source>
</evidence>
<dbReference type="Gene3D" id="3.30.70.360">
    <property type="match status" value="1"/>
</dbReference>
<dbReference type="Pfam" id="PF07687">
    <property type="entry name" value="M20_dimer"/>
    <property type="match status" value="1"/>
</dbReference>
<dbReference type="InterPro" id="IPR002933">
    <property type="entry name" value="Peptidase_M20"/>
</dbReference>
<protein>
    <recommendedName>
        <fullName evidence="8">Peptidase M20 dimerisation domain-containing protein</fullName>
    </recommendedName>
</protein>
<reference evidence="9" key="1">
    <citation type="journal article" date="2015" name="Nature">
        <title>Complex archaea that bridge the gap between prokaryotes and eukaryotes.</title>
        <authorList>
            <person name="Spang A."/>
            <person name="Saw J.H."/>
            <person name="Jorgensen S.L."/>
            <person name="Zaremba-Niedzwiedzka K."/>
            <person name="Martijn J."/>
            <person name="Lind A.E."/>
            <person name="van Eijk R."/>
            <person name="Schleper C."/>
            <person name="Guy L."/>
            <person name="Ettema T.J."/>
        </authorList>
    </citation>
    <scope>NUCLEOTIDE SEQUENCE</scope>
</reference>
<name>A0A0F9JU52_9ZZZZ</name>
<sequence length="449" mass="50543">MSEELIINEIDEHKEEFIEFLRELIQIDSYNPPGNEKNVALMIEQYLKSGNINCELFPFGDNRANLIATLNDDLKGKNLLYNGHMDVVPPGTQGEWKMPPLSATIKRKKIFGRGTTDMKGGLAAMVIALKILKKLGLKLSGNLILNAVADEETNGRLGTKWCLDNKLKDIAIDFTVIGEPTSLSPLPKAIILGERGRMLVKVVTNGISAHAALSPLGKNAIYMMSKIIENLDKLDKYLPEAKPPIKMERLKKLVSAAFVNEDIFNKILDEQLLLKTIIDSLIKSTRVLTMINGGIKDNVVPDICKATIDFRLLPGQKEKDIINGLSELIKNEVGFDIREEPIGNPEDIFVYLEIISASEGSYWEDWENSKELQFFYKLVSEIYQKKPFYFLYPPSADGHYLRNNGFCPQTILFGPGRAGTAHTTNEYIEIQDFINSIKVYTLFAYKFLS</sequence>
<evidence type="ECO:0000256" key="4">
    <source>
        <dbReference type="ARBA" id="ARBA00022723"/>
    </source>
</evidence>
<dbReference type="Gene3D" id="3.40.630.10">
    <property type="entry name" value="Zn peptidases"/>
    <property type="match status" value="2"/>
</dbReference>
<evidence type="ECO:0000256" key="5">
    <source>
        <dbReference type="ARBA" id="ARBA00022801"/>
    </source>
</evidence>
<evidence type="ECO:0000313" key="9">
    <source>
        <dbReference type="EMBL" id="KKM02463.1"/>
    </source>
</evidence>
<evidence type="ECO:0000256" key="2">
    <source>
        <dbReference type="ARBA" id="ARBA00001947"/>
    </source>
</evidence>
<dbReference type="GO" id="GO:0046872">
    <property type="term" value="F:metal ion binding"/>
    <property type="evidence" value="ECO:0007669"/>
    <property type="project" value="UniProtKB-KW"/>
</dbReference>
<comment type="similarity">
    <text evidence="3">Belongs to the peptidase M20A family.</text>
</comment>
<accession>A0A0F9JU52</accession>
<dbReference type="GO" id="GO:0016787">
    <property type="term" value="F:hydrolase activity"/>
    <property type="evidence" value="ECO:0007669"/>
    <property type="project" value="UniProtKB-KW"/>
</dbReference>
<comment type="caution">
    <text evidence="9">The sequence shown here is derived from an EMBL/GenBank/DDBJ whole genome shotgun (WGS) entry which is preliminary data.</text>
</comment>
<feature type="domain" description="Peptidase M20 dimerisation" evidence="8">
    <location>
        <begin position="193"/>
        <end position="332"/>
    </location>
</feature>
<gene>
    <name evidence="9" type="ORF">LCGC14_1784180</name>
</gene>
<dbReference type="SUPFAM" id="SSF55031">
    <property type="entry name" value="Bacterial exopeptidase dimerisation domain"/>
    <property type="match status" value="1"/>
</dbReference>
<comment type="cofactor">
    <cofactor evidence="2">
        <name>Zn(2+)</name>
        <dbReference type="ChEBI" id="CHEBI:29105"/>
    </cofactor>
</comment>
<keyword evidence="4" id="KW-0479">Metal-binding</keyword>
<keyword evidence="7" id="KW-0170">Cobalt</keyword>
<evidence type="ECO:0000256" key="6">
    <source>
        <dbReference type="ARBA" id="ARBA00022833"/>
    </source>
</evidence>
<dbReference type="Pfam" id="PF01546">
    <property type="entry name" value="Peptidase_M20"/>
    <property type="match status" value="1"/>
</dbReference>
<keyword evidence="5" id="KW-0378">Hydrolase</keyword>
<dbReference type="InterPro" id="IPR010182">
    <property type="entry name" value="ArgE/DapE"/>
</dbReference>
<proteinExistence type="inferred from homology"/>
<dbReference type="NCBIfam" id="TIGR01910">
    <property type="entry name" value="DapE-ArgE"/>
    <property type="match status" value="1"/>
</dbReference>
<dbReference type="InterPro" id="IPR050072">
    <property type="entry name" value="Peptidase_M20A"/>
</dbReference>
<dbReference type="AlphaFoldDB" id="A0A0F9JU52"/>
<dbReference type="InterPro" id="IPR036264">
    <property type="entry name" value="Bact_exopeptidase_dim_dom"/>
</dbReference>
<dbReference type="InterPro" id="IPR011650">
    <property type="entry name" value="Peptidase_M20_dimer"/>
</dbReference>
<evidence type="ECO:0000256" key="1">
    <source>
        <dbReference type="ARBA" id="ARBA00001941"/>
    </source>
</evidence>